<comment type="similarity">
    <text evidence="1">Belongs to the universal ribosomal protein uS2 family.</text>
</comment>
<dbReference type="PRINTS" id="PR00395">
    <property type="entry name" value="RIBOSOMALS2"/>
</dbReference>
<keyword evidence="2 4" id="KW-0689">Ribosomal protein</keyword>
<dbReference type="Proteomes" id="UP000763484">
    <property type="component" value="Unassembled WGS sequence"/>
</dbReference>
<dbReference type="InterPro" id="IPR005707">
    <property type="entry name" value="Ribosomal_uS2_euk/arc"/>
</dbReference>
<dbReference type="InterPro" id="IPR023591">
    <property type="entry name" value="Ribosomal_uS2_flav_dom_sf"/>
</dbReference>
<comment type="caution">
    <text evidence="4">The sequence shown here is derived from an EMBL/GenBank/DDBJ whole genome shotgun (WGS) entry which is preliminary data.</text>
</comment>
<dbReference type="AlphaFoldDB" id="A0A8T3UUK5"/>
<dbReference type="Pfam" id="PF00318">
    <property type="entry name" value="Ribosomal_S2"/>
    <property type="match status" value="2"/>
</dbReference>
<gene>
    <name evidence="4" type="ORF">IHE50_02015</name>
</gene>
<name>A0A8T3UUK5_9ARCH</name>
<evidence type="ECO:0000256" key="1">
    <source>
        <dbReference type="ARBA" id="ARBA00006242"/>
    </source>
</evidence>
<evidence type="ECO:0000256" key="2">
    <source>
        <dbReference type="ARBA" id="ARBA00022980"/>
    </source>
</evidence>
<dbReference type="SUPFAM" id="SSF52313">
    <property type="entry name" value="Ribosomal protein S2"/>
    <property type="match status" value="1"/>
</dbReference>
<accession>A0A8T3UUK5</accession>
<dbReference type="GO" id="GO:0003735">
    <property type="term" value="F:structural constituent of ribosome"/>
    <property type="evidence" value="ECO:0007669"/>
    <property type="project" value="InterPro"/>
</dbReference>
<evidence type="ECO:0000256" key="3">
    <source>
        <dbReference type="ARBA" id="ARBA00023274"/>
    </source>
</evidence>
<dbReference type="InterPro" id="IPR001865">
    <property type="entry name" value="Ribosomal_uS2"/>
</dbReference>
<dbReference type="GO" id="GO:0006412">
    <property type="term" value="P:translation"/>
    <property type="evidence" value="ECO:0007669"/>
    <property type="project" value="InterPro"/>
</dbReference>
<keyword evidence="3" id="KW-0687">Ribonucleoprotein</keyword>
<protein>
    <submittedName>
        <fullName evidence="4">30S ribosomal protein S2</fullName>
    </submittedName>
</protein>
<dbReference type="GO" id="GO:0015935">
    <property type="term" value="C:small ribosomal subunit"/>
    <property type="evidence" value="ECO:0007669"/>
    <property type="project" value="InterPro"/>
</dbReference>
<dbReference type="Gene3D" id="3.40.50.10490">
    <property type="entry name" value="Glucose-6-phosphate isomerase like protein, domain 1"/>
    <property type="match status" value="1"/>
</dbReference>
<sequence length="197" mass="22572">MNKTDKLEAYKKYGVRIGTKGSNKAMEKFVFKRIPNKFVIFNVKLIDERIKLAAKLLNNYKRKDVLFVSTFDEAYYAVYNFSKIMGVSVNFGRYLAGSLTNLSYKNFFEPKILFIVDPVTDRRAIKDAKKIRIPVMAICNNDSNLRFIDFVIPGNNKKAESVGFILYLLANEAASDKEKSALSKITFEDFISKEISL</sequence>
<dbReference type="EMBL" id="JADFAQ010000027">
    <property type="protein sequence ID" value="MBE5728170.1"/>
    <property type="molecule type" value="Genomic_DNA"/>
</dbReference>
<reference evidence="4 5" key="1">
    <citation type="submission" date="2020-09" db="EMBL/GenBank/DDBJ databases">
        <title>Genomic characterization of a novel Parvarchaeota family in acid mine drainage sediments.</title>
        <authorList>
            <person name="Luo Z.-H."/>
        </authorList>
    </citation>
    <scope>NUCLEOTIDE SEQUENCE [LARGE SCALE GENOMIC DNA]</scope>
    <source>
        <strain evidence="4">TL1-5_bins.178</strain>
    </source>
</reference>
<evidence type="ECO:0000313" key="4">
    <source>
        <dbReference type="EMBL" id="MBE5728170.1"/>
    </source>
</evidence>
<dbReference type="CDD" id="cd01425">
    <property type="entry name" value="RPS2"/>
    <property type="match status" value="1"/>
</dbReference>
<organism evidence="4 5">
    <name type="scientific">Candidatus Acidifodinimicrobium mancum</name>
    <dbReference type="NCBI Taxonomy" id="2898728"/>
    <lineage>
        <taxon>Archaea</taxon>
        <taxon>Candidatus Parvarchaeota</taxon>
        <taxon>Candidatus Acidifodinimicrobiaceae</taxon>
        <taxon>Candidatus Acidifodinimicrobium</taxon>
    </lineage>
</organism>
<dbReference type="PANTHER" id="PTHR11489">
    <property type="entry name" value="40S RIBOSOMAL PROTEIN SA"/>
    <property type="match status" value="1"/>
</dbReference>
<proteinExistence type="inferred from homology"/>
<evidence type="ECO:0000313" key="5">
    <source>
        <dbReference type="Proteomes" id="UP000763484"/>
    </source>
</evidence>